<reference evidence="2 3" key="1">
    <citation type="submission" date="2018-01" db="EMBL/GenBank/DDBJ databases">
        <title>Metagenomic assembled genomes from two thermal pools in the Uzon Caldera, Kamchatka, Russia.</title>
        <authorList>
            <person name="Wilkins L."/>
            <person name="Ettinger C."/>
        </authorList>
    </citation>
    <scope>NUCLEOTIDE SEQUENCE [LARGE SCALE GENOMIC DNA]</scope>
    <source>
        <strain evidence="2">ZAV-15</strain>
    </source>
</reference>
<sequence>MIVKRNDQLTRWFFIFFFFLWFFLFLEFFVVPSPLLSQDKTLSFEECEKIVAKIATAQENLRKFIRERNFKVDLVNATVEERNYFYQNLKNLIVEEKNFRQMCIVHYGVRVDELEKLPKNKVVIFYDSTYYKGVFSKDVNPPRFPPFFFDYRYFDKLDLRYLIIPTRNSEDYYKKLSQFKKKYLSGYEVKELFCYIE</sequence>
<dbReference type="EMBL" id="PNIE01000093">
    <property type="protein sequence ID" value="PMP61115.1"/>
    <property type="molecule type" value="Genomic_DNA"/>
</dbReference>
<keyword evidence="1" id="KW-1133">Transmembrane helix</keyword>
<dbReference type="Proteomes" id="UP000235731">
    <property type="component" value="Unassembled WGS sequence"/>
</dbReference>
<protein>
    <submittedName>
        <fullName evidence="2">Uncharacterized protein</fullName>
    </submittedName>
</protein>
<accession>A0A2N7PIC4</accession>
<gene>
    <name evidence="2" type="ORF">C0197_06230</name>
</gene>
<feature type="transmembrane region" description="Helical" evidence="1">
    <location>
        <begin position="12"/>
        <end position="31"/>
    </location>
</feature>
<feature type="non-terminal residue" evidence="2">
    <location>
        <position position="197"/>
    </location>
</feature>
<evidence type="ECO:0000313" key="2">
    <source>
        <dbReference type="EMBL" id="PMP61115.1"/>
    </source>
</evidence>
<evidence type="ECO:0000256" key="1">
    <source>
        <dbReference type="SAM" id="Phobius"/>
    </source>
</evidence>
<keyword evidence="1" id="KW-0812">Transmembrane</keyword>
<organism evidence="2 3">
    <name type="scientific">Caldimicrobium thiodismutans</name>
    <dbReference type="NCBI Taxonomy" id="1653476"/>
    <lineage>
        <taxon>Bacteria</taxon>
        <taxon>Pseudomonadati</taxon>
        <taxon>Thermodesulfobacteriota</taxon>
        <taxon>Thermodesulfobacteria</taxon>
        <taxon>Thermodesulfobacteriales</taxon>
        <taxon>Thermodesulfobacteriaceae</taxon>
        <taxon>Caldimicrobium</taxon>
    </lineage>
</organism>
<proteinExistence type="predicted"/>
<name>A0A2N7PIC4_9BACT</name>
<dbReference type="AlphaFoldDB" id="A0A2N7PIC4"/>
<keyword evidence="1" id="KW-0472">Membrane</keyword>
<comment type="caution">
    <text evidence="2">The sequence shown here is derived from an EMBL/GenBank/DDBJ whole genome shotgun (WGS) entry which is preliminary data.</text>
</comment>
<evidence type="ECO:0000313" key="3">
    <source>
        <dbReference type="Proteomes" id="UP000235731"/>
    </source>
</evidence>